<organism evidence="3 4">
    <name type="scientific">Thiothrix unzii</name>
    <dbReference type="NCBI Taxonomy" id="111769"/>
    <lineage>
        <taxon>Bacteria</taxon>
        <taxon>Pseudomonadati</taxon>
        <taxon>Pseudomonadota</taxon>
        <taxon>Gammaproteobacteria</taxon>
        <taxon>Thiotrichales</taxon>
        <taxon>Thiotrichaceae</taxon>
        <taxon>Thiothrix</taxon>
    </lineage>
</organism>
<comment type="function">
    <text evidence="2">Antitoxin component of a type II toxin-antitoxin (TA) system.</text>
</comment>
<protein>
    <recommendedName>
        <fullName evidence="2">Antitoxin</fullName>
    </recommendedName>
</protein>
<dbReference type="Gene3D" id="3.40.1620.10">
    <property type="entry name" value="YefM-like domain"/>
    <property type="match status" value="1"/>
</dbReference>
<reference evidence="3" key="1">
    <citation type="submission" date="2021-04" db="EMBL/GenBank/DDBJ databases">
        <title>Genomics, taxonomy and metabolism of representatives of sulfur bacteria of the genus Thiothrix: Thiothrix fructosivorans QT, Thiothrix unzii A1T and three new species, Thiothrix subterranea sp. nov., Thiothrix litoralis sp. nov. and 'Candidatus Thiothrix anitrata' sp. nov.</title>
        <authorList>
            <person name="Ravin N.V."/>
            <person name="Smolyakov D."/>
            <person name="Rudenko T.S."/>
            <person name="Mardanov A.V."/>
            <person name="Beletsky A.V."/>
            <person name="Markov N.D."/>
            <person name="Fomenkov A.I."/>
            <person name="Roberts R.J."/>
            <person name="Karnachuk O.V."/>
            <person name="Novikov A."/>
            <person name="Grabovich M.Y."/>
        </authorList>
    </citation>
    <scope>NUCLEOTIDE SEQUENCE</scope>
    <source>
        <strain evidence="3">A1</strain>
    </source>
</reference>
<evidence type="ECO:0000256" key="1">
    <source>
        <dbReference type="ARBA" id="ARBA00009981"/>
    </source>
</evidence>
<dbReference type="PANTHER" id="PTHR33713">
    <property type="entry name" value="ANTITOXIN YAFN-RELATED"/>
    <property type="match status" value="1"/>
</dbReference>
<dbReference type="EMBL" id="CP072793">
    <property type="protein sequence ID" value="QTR53398.1"/>
    <property type="molecule type" value="Genomic_DNA"/>
</dbReference>
<evidence type="ECO:0000313" key="4">
    <source>
        <dbReference type="Proteomes" id="UP000672009"/>
    </source>
</evidence>
<dbReference type="RefSeq" id="WP_210218914.1">
    <property type="nucleotide sequence ID" value="NZ_CP072793.1"/>
</dbReference>
<gene>
    <name evidence="3" type="ORF">J9260_17110</name>
</gene>
<dbReference type="InterPro" id="IPR036165">
    <property type="entry name" value="YefM-like_sf"/>
</dbReference>
<keyword evidence="4" id="KW-1185">Reference proteome</keyword>
<dbReference type="Proteomes" id="UP000672009">
    <property type="component" value="Chromosome"/>
</dbReference>
<evidence type="ECO:0000256" key="2">
    <source>
        <dbReference type="RuleBase" id="RU362080"/>
    </source>
</evidence>
<dbReference type="NCBIfam" id="TIGR01552">
    <property type="entry name" value="phd_fam"/>
    <property type="match status" value="1"/>
</dbReference>
<evidence type="ECO:0000313" key="3">
    <source>
        <dbReference type="EMBL" id="QTR53398.1"/>
    </source>
</evidence>
<dbReference type="PANTHER" id="PTHR33713:SF10">
    <property type="entry name" value="ANTITOXIN YAFN"/>
    <property type="match status" value="1"/>
</dbReference>
<dbReference type="InterPro" id="IPR051405">
    <property type="entry name" value="phD/YefM_antitoxin"/>
</dbReference>
<dbReference type="KEGG" id="tun:J9260_17110"/>
<sequence>MELTTIAAARSHLTQLVHRAEDGAEIHLTRHGKPVAVLISMERFNAMRAPRSSMFLGIKEWRDVYGGVDLTDDEIGSWRMNQPARDFSWED</sequence>
<dbReference type="Pfam" id="PF02604">
    <property type="entry name" value="PhdYeFM_antitox"/>
    <property type="match status" value="1"/>
</dbReference>
<accession>A0A975F9B6</accession>
<dbReference type="AlphaFoldDB" id="A0A975F9B6"/>
<dbReference type="InterPro" id="IPR006442">
    <property type="entry name" value="Antitoxin_Phd/YefM"/>
</dbReference>
<comment type="similarity">
    <text evidence="1 2">Belongs to the phD/YefM antitoxin family.</text>
</comment>
<dbReference type="SUPFAM" id="SSF143120">
    <property type="entry name" value="YefM-like"/>
    <property type="match status" value="1"/>
</dbReference>
<name>A0A975F9B6_9GAMM</name>
<proteinExistence type="inferred from homology"/>